<dbReference type="EMBL" id="BLLK01000029">
    <property type="protein sequence ID" value="GFH48929.1"/>
    <property type="molecule type" value="Genomic_DNA"/>
</dbReference>
<name>A0AAD3CQG9_9STRA</name>
<keyword evidence="3" id="KW-1185">Reference proteome</keyword>
<dbReference type="PANTHER" id="PTHR12277">
    <property type="entry name" value="ALPHA/BETA HYDROLASE DOMAIN-CONTAINING PROTEIN"/>
    <property type="match status" value="1"/>
</dbReference>
<organism evidence="2 3">
    <name type="scientific">Chaetoceros tenuissimus</name>
    <dbReference type="NCBI Taxonomy" id="426638"/>
    <lineage>
        <taxon>Eukaryota</taxon>
        <taxon>Sar</taxon>
        <taxon>Stramenopiles</taxon>
        <taxon>Ochrophyta</taxon>
        <taxon>Bacillariophyta</taxon>
        <taxon>Coscinodiscophyceae</taxon>
        <taxon>Chaetocerotophycidae</taxon>
        <taxon>Chaetocerotales</taxon>
        <taxon>Chaetocerotaceae</taxon>
        <taxon>Chaetoceros</taxon>
    </lineage>
</organism>
<dbReference type="Gene3D" id="3.40.50.1820">
    <property type="entry name" value="alpha/beta hydrolase"/>
    <property type="match status" value="1"/>
</dbReference>
<dbReference type="Pfam" id="PF12146">
    <property type="entry name" value="Hydrolase_4"/>
    <property type="match status" value="1"/>
</dbReference>
<dbReference type="AlphaFoldDB" id="A0AAD3CQG9"/>
<comment type="caution">
    <text evidence="2">The sequence shown here is derived from an EMBL/GenBank/DDBJ whole genome shotgun (WGS) entry which is preliminary data.</text>
</comment>
<dbReference type="InterPro" id="IPR022742">
    <property type="entry name" value="Hydrolase_4"/>
</dbReference>
<evidence type="ECO:0000313" key="2">
    <source>
        <dbReference type="EMBL" id="GFH48929.1"/>
    </source>
</evidence>
<dbReference type="GO" id="GO:0008474">
    <property type="term" value="F:palmitoyl-(protein) hydrolase activity"/>
    <property type="evidence" value="ECO:0007669"/>
    <property type="project" value="TreeGrafter"/>
</dbReference>
<protein>
    <recommendedName>
        <fullName evidence="1">Serine aminopeptidase S33 domain-containing protein</fullName>
    </recommendedName>
</protein>
<dbReference type="PANTHER" id="PTHR12277:SF81">
    <property type="entry name" value="PROTEIN ABHD13"/>
    <property type="match status" value="1"/>
</dbReference>
<gene>
    <name evidence="2" type="ORF">CTEN210_05405</name>
</gene>
<dbReference type="Proteomes" id="UP001054902">
    <property type="component" value="Unassembled WGS sequence"/>
</dbReference>
<accession>A0AAD3CQG9</accession>
<reference evidence="2 3" key="1">
    <citation type="journal article" date="2021" name="Sci. Rep.">
        <title>The genome of the diatom Chaetoceros tenuissimus carries an ancient integrated fragment of an extant virus.</title>
        <authorList>
            <person name="Hongo Y."/>
            <person name="Kimura K."/>
            <person name="Takaki Y."/>
            <person name="Yoshida Y."/>
            <person name="Baba S."/>
            <person name="Kobayashi G."/>
            <person name="Nagasaki K."/>
            <person name="Hano T."/>
            <person name="Tomaru Y."/>
        </authorList>
    </citation>
    <scope>NUCLEOTIDE SEQUENCE [LARGE SCALE GENOMIC DNA]</scope>
    <source>
        <strain evidence="2 3">NIES-3715</strain>
    </source>
</reference>
<dbReference type="InterPro" id="IPR029058">
    <property type="entry name" value="AB_hydrolase_fold"/>
</dbReference>
<dbReference type="SUPFAM" id="SSF53474">
    <property type="entry name" value="alpha/beta-Hydrolases"/>
    <property type="match status" value="1"/>
</dbReference>
<evidence type="ECO:0000313" key="3">
    <source>
        <dbReference type="Proteomes" id="UP001054902"/>
    </source>
</evidence>
<evidence type="ECO:0000259" key="1">
    <source>
        <dbReference type="Pfam" id="PF12146"/>
    </source>
</evidence>
<sequence>MTSSSSLSSSSSSSLSATVFRLASTAGKAGFGLVAIVAGLLYVKQESLLYFPEIGGIPRRPSSNPRRYRSPAEYNIPFESHMIKCADGVMIHSWLLLHPNSKAENKPTIIFFHGNAGNIGLRLPNAQQMYSRLNANILMVEYRGYGDSDTVKINESGLKLDAEAALEFISEHPQIDAKRIFCFGRSLGGAVAFHLAKKAEEQNRPLAGIILENTFLSISKMVDQLMPLIAPLKFLVLRMDWGNDKIAPRIRTPVLYLAGDRDELVPHNHMTNLYEYSLKSSDFAKIHIIKGGTHNDSWMVGGAEYFEKFRTFLSHVMLNEKDISARSLDACEDVEVTMGGQDESNSFLQSGQNAIPIMPGNLMGIAKEASKITKESSDANKKQI</sequence>
<dbReference type="GO" id="GO:0016020">
    <property type="term" value="C:membrane"/>
    <property type="evidence" value="ECO:0007669"/>
    <property type="project" value="TreeGrafter"/>
</dbReference>
<feature type="domain" description="Serine aminopeptidase S33" evidence="1">
    <location>
        <begin position="104"/>
        <end position="231"/>
    </location>
</feature>
<proteinExistence type="predicted"/>